<dbReference type="InterPro" id="IPR010905">
    <property type="entry name" value="Glyco_hydro_88"/>
</dbReference>
<dbReference type="Gene3D" id="1.50.10.10">
    <property type="match status" value="1"/>
</dbReference>
<proteinExistence type="predicted"/>
<dbReference type="PANTHER" id="PTHR41814:SF1">
    <property type="entry name" value="CELLULASE"/>
    <property type="match status" value="1"/>
</dbReference>
<dbReference type="SUPFAM" id="SSF48208">
    <property type="entry name" value="Six-hairpin glycosidases"/>
    <property type="match status" value="1"/>
</dbReference>
<evidence type="ECO:0000313" key="3">
    <source>
        <dbReference type="EMBL" id="KAG5163557.1"/>
    </source>
</evidence>
<keyword evidence="1" id="KW-0378">Hydrolase</keyword>
<evidence type="ECO:0000256" key="1">
    <source>
        <dbReference type="ARBA" id="ARBA00022801"/>
    </source>
</evidence>
<evidence type="ECO:0000256" key="2">
    <source>
        <dbReference type="SAM" id="SignalP"/>
    </source>
</evidence>
<gene>
    <name evidence="3" type="ORF">JR316_011337</name>
</gene>
<comment type="caution">
    <text evidence="3">The sequence shown here is derived from an EMBL/GenBank/DDBJ whole genome shotgun (WGS) entry which is preliminary data.</text>
</comment>
<dbReference type="InterPro" id="IPR008928">
    <property type="entry name" value="6-hairpin_glycosidase_sf"/>
</dbReference>
<protein>
    <submittedName>
        <fullName evidence="3">Uncharacterized protein</fullName>
    </submittedName>
</protein>
<feature type="signal peptide" evidence="2">
    <location>
        <begin position="1"/>
        <end position="23"/>
    </location>
</feature>
<accession>A0A8H7XMX7</accession>
<dbReference type="InterPro" id="IPR012341">
    <property type="entry name" value="6hp_glycosidase-like_sf"/>
</dbReference>
<keyword evidence="2" id="KW-0732">Signal</keyword>
<dbReference type="EMBL" id="JAFIQS010000014">
    <property type="protein sequence ID" value="KAG5163557.1"/>
    <property type="molecule type" value="Genomic_DNA"/>
</dbReference>
<dbReference type="AlphaFoldDB" id="A0A8H7XMX7"/>
<feature type="chain" id="PRO_5034308915" evidence="2">
    <location>
        <begin position="24"/>
        <end position="430"/>
    </location>
</feature>
<dbReference type="GO" id="GO:0016787">
    <property type="term" value="F:hydrolase activity"/>
    <property type="evidence" value="ECO:0007669"/>
    <property type="project" value="UniProtKB-KW"/>
</dbReference>
<dbReference type="OrthoDB" id="4138492at2759"/>
<dbReference type="GO" id="GO:0005975">
    <property type="term" value="P:carbohydrate metabolic process"/>
    <property type="evidence" value="ECO:0007669"/>
    <property type="project" value="InterPro"/>
</dbReference>
<reference evidence="3" key="1">
    <citation type="submission" date="2021-02" db="EMBL/GenBank/DDBJ databases">
        <title>Psilocybe cubensis genome.</title>
        <authorList>
            <person name="Mckernan K.J."/>
            <person name="Crawford S."/>
            <person name="Trippe A."/>
            <person name="Kane L.T."/>
            <person name="Mclaughlin S."/>
        </authorList>
    </citation>
    <scope>NUCLEOTIDE SEQUENCE [LARGE SCALE GENOMIC DNA]</scope>
    <source>
        <strain evidence="3">MGC-MH-2018</strain>
    </source>
</reference>
<name>A0A8H7XMX7_PSICU</name>
<sequence>MLNQRVWTHVIAHTLFLLPQVSAIHSPFANAIPFSPGFNVSAVLERAVSLPSHSWEFGTASEALLELFDAPYSVFGANPFPVPLLNPESTRSLVYAKEKIVIGIPPNGLSDGDGAVGDPASLGVSAVLLGQTDVTYTAAAKAEIDYLLSGAPRWPNGAISHRADHPELWADFIYMAPPFMAYYGVATNNASILREAVEQCLLYPQVLRANTTTDVATPPSSHPASASGLWTHIFGPFSDPGIWSTGNGWAAAGMMRVLAALVKAPPSLFFVPYSASSSNLPDAAWRRQAISSLVTEIRKILDGAMRMQMDQGLLLNYLDDPTWFGEISGSTLLASVAYRLSTHSALLGASALSPSVSSRYIQWAENIRLTLGNNAHITSNGTATPAINPLDWNDRTPFTSGSPEGNNFVILLYSAWRDCVKAGIRGCSVY</sequence>
<dbReference type="Pfam" id="PF07470">
    <property type="entry name" value="Glyco_hydro_88"/>
    <property type="match status" value="1"/>
</dbReference>
<organism evidence="3">
    <name type="scientific">Psilocybe cubensis</name>
    <name type="common">Psychedelic mushroom</name>
    <name type="synonym">Stropharia cubensis</name>
    <dbReference type="NCBI Taxonomy" id="181762"/>
    <lineage>
        <taxon>Eukaryota</taxon>
        <taxon>Fungi</taxon>
        <taxon>Dikarya</taxon>
        <taxon>Basidiomycota</taxon>
        <taxon>Agaricomycotina</taxon>
        <taxon>Agaricomycetes</taxon>
        <taxon>Agaricomycetidae</taxon>
        <taxon>Agaricales</taxon>
        <taxon>Agaricineae</taxon>
        <taxon>Strophariaceae</taxon>
        <taxon>Psilocybe</taxon>
    </lineage>
</organism>
<dbReference type="PANTHER" id="PTHR41814">
    <property type="entry name" value="EXPRESSED PROTEIN"/>
    <property type="match status" value="1"/>
</dbReference>